<dbReference type="PROSITE" id="PS51000">
    <property type="entry name" value="HTH_DEOR_2"/>
    <property type="match status" value="1"/>
</dbReference>
<name>A0A3P1WSU2_9ACTN</name>
<keyword evidence="1" id="KW-0805">Transcription regulation</keyword>
<dbReference type="Gene3D" id="1.10.10.10">
    <property type="entry name" value="Winged helix-like DNA-binding domain superfamily/Winged helix DNA-binding domain"/>
    <property type="match status" value="1"/>
</dbReference>
<evidence type="ECO:0000313" key="5">
    <source>
        <dbReference type="EMBL" id="RRD48847.1"/>
    </source>
</evidence>
<dbReference type="InterPro" id="IPR028349">
    <property type="entry name" value="PafC-like"/>
</dbReference>
<accession>A0A3P1WSU2</accession>
<dbReference type="InterPro" id="IPR036390">
    <property type="entry name" value="WH_DNA-bd_sf"/>
</dbReference>
<proteinExistence type="predicted"/>
<dbReference type="Proteomes" id="UP000280935">
    <property type="component" value="Unassembled WGS sequence"/>
</dbReference>
<keyword evidence="2" id="KW-0238">DNA-binding</keyword>
<dbReference type="SUPFAM" id="SSF46785">
    <property type="entry name" value="Winged helix' DNA-binding domain"/>
    <property type="match status" value="1"/>
</dbReference>
<dbReference type="AlphaFoldDB" id="A0A3P1WSU2"/>
<evidence type="ECO:0000256" key="1">
    <source>
        <dbReference type="ARBA" id="ARBA00023015"/>
    </source>
</evidence>
<dbReference type="SMART" id="SM00420">
    <property type="entry name" value="HTH_DEOR"/>
    <property type="match status" value="1"/>
</dbReference>
<dbReference type="InterPro" id="IPR036388">
    <property type="entry name" value="WH-like_DNA-bd_sf"/>
</dbReference>
<dbReference type="InterPro" id="IPR057727">
    <property type="entry name" value="WCX_dom"/>
</dbReference>
<keyword evidence="3" id="KW-0804">Transcription</keyword>
<dbReference type="InterPro" id="IPR018356">
    <property type="entry name" value="Tscrpt_reg_HTH_DeoR_CS"/>
</dbReference>
<evidence type="ECO:0000256" key="3">
    <source>
        <dbReference type="ARBA" id="ARBA00023163"/>
    </source>
</evidence>
<dbReference type="PROSITE" id="PS00894">
    <property type="entry name" value="HTH_DEOR_1"/>
    <property type="match status" value="1"/>
</dbReference>
<dbReference type="InterPro" id="IPR051534">
    <property type="entry name" value="CBASS_pafABC_assoc_protein"/>
</dbReference>
<feature type="domain" description="HTH deoR-type" evidence="4">
    <location>
        <begin position="3"/>
        <end position="61"/>
    </location>
</feature>
<reference evidence="5 6" key="1">
    <citation type="submission" date="2018-11" db="EMBL/GenBank/DDBJ databases">
        <title>Genomes From Bacteria Associated with the Canine Oral Cavity: a Test Case for Automated Genome-Based Taxonomic Assignment.</title>
        <authorList>
            <person name="Coil D.A."/>
            <person name="Jospin G."/>
            <person name="Darling A.E."/>
            <person name="Wallis C."/>
            <person name="Davis I.J."/>
            <person name="Harris S."/>
            <person name="Eisen J.A."/>
            <person name="Holcombe L.J."/>
            <person name="O'Flynn C."/>
        </authorList>
    </citation>
    <scope>NUCLEOTIDE SEQUENCE [LARGE SCALE GENOMIC DNA]</scope>
    <source>
        <strain evidence="5 6">OH2822_COT-296</strain>
    </source>
</reference>
<evidence type="ECO:0000259" key="4">
    <source>
        <dbReference type="PROSITE" id="PS51000"/>
    </source>
</evidence>
<evidence type="ECO:0000256" key="2">
    <source>
        <dbReference type="ARBA" id="ARBA00023125"/>
    </source>
</evidence>
<dbReference type="GO" id="GO:0003677">
    <property type="term" value="F:DNA binding"/>
    <property type="evidence" value="ECO:0007669"/>
    <property type="project" value="UniProtKB-KW"/>
</dbReference>
<gene>
    <name evidence="5" type="ORF">EII35_10840</name>
</gene>
<evidence type="ECO:0000313" key="6">
    <source>
        <dbReference type="Proteomes" id="UP000280935"/>
    </source>
</evidence>
<dbReference type="PROSITE" id="PS52050">
    <property type="entry name" value="WYL"/>
    <property type="match status" value="1"/>
</dbReference>
<dbReference type="Pfam" id="PF13280">
    <property type="entry name" value="WYL"/>
    <property type="match status" value="1"/>
</dbReference>
<dbReference type="EMBL" id="RQYT01000028">
    <property type="protein sequence ID" value="RRD48847.1"/>
    <property type="molecule type" value="Genomic_DNA"/>
</dbReference>
<dbReference type="PANTHER" id="PTHR34580:SF3">
    <property type="entry name" value="PROTEIN PAFB"/>
    <property type="match status" value="1"/>
</dbReference>
<dbReference type="InterPro" id="IPR013196">
    <property type="entry name" value="HTH_11"/>
</dbReference>
<protein>
    <submittedName>
        <fullName evidence="5">YafY family transcriptional regulator</fullName>
    </submittedName>
</protein>
<dbReference type="Pfam" id="PF25583">
    <property type="entry name" value="WCX"/>
    <property type="match status" value="1"/>
</dbReference>
<dbReference type="GO" id="GO:0003700">
    <property type="term" value="F:DNA-binding transcription factor activity"/>
    <property type="evidence" value="ECO:0007669"/>
    <property type="project" value="InterPro"/>
</dbReference>
<dbReference type="InterPro" id="IPR026881">
    <property type="entry name" value="WYL_dom"/>
</dbReference>
<dbReference type="Pfam" id="PF08279">
    <property type="entry name" value="HTH_11"/>
    <property type="match status" value="1"/>
</dbReference>
<dbReference type="PIRSF" id="PIRSF016838">
    <property type="entry name" value="PafC"/>
    <property type="match status" value="1"/>
</dbReference>
<dbReference type="OrthoDB" id="8555652at2"/>
<organism evidence="5 6">
    <name type="scientific">Arachnia propionica</name>
    <dbReference type="NCBI Taxonomy" id="1750"/>
    <lineage>
        <taxon>Bacteria</taxon>
        <taxon>Bacillati</taxon>
        <taxon>Actinomycetota</taxon>
        <taxon>Actinomycetes</taxon>
        <taxon>Propionibacteriales</taxon>
        <taxon>Propionibacteriaceae</taxon>
        <taxon>Arachnia</taxon>
    </lineage>
</organism>
<dbReference type="PANTHER" id="PTHR34580">
    <property type="match status" value="1"/>
</dbReference>
<sequence length="320" mass="35640">MSTRTRALELLGLLQNRRHWPGDELARRLGVSQRTLRRDVNDLQELGYPITTTRGTGGGYQLVPGASLPPLVLSEDEATAVVLGLKEIASANATPGEAAVSAMAKIVQVLPTRIRHRIDSLRGVVTVPMNRSSSSIRDVTALTTVALASRDHEVLRFHYHSRSGQVSQRLVQPHRSVSVDQRLYLIAWDLDRADWRTFRIDRIENPVRTGRTFVPRQLPEVDPVEFVHSQIRAMPAKYSVRATVWAPEERVKQELARYGGVHSVDDDRCEVRISAESLDWAAFCLAAIGAPFTVHGPPEAIEHLRGWGARFTAATEGQTR</sequence>
<comment type="caution">
    <text evidence="5">The sequence shown here is derived from an EMBL/GenBank/DDBJ whole genome shotgun (WGS) entry which is preliminary data.</text>
</comment>
<dbReference type="InterPro" id="IPR001034">
    <property type="entry name" value="DeoR_HTH"/>
</dbReference>